<name>A0A0A9FL33_ARUDO</name>
<dbReference type="EMBL" id="GBRH01187050">
    <property type="protein sequence ID" value="JAE10846.1"/>
    <property type="molecule type" value="Transcribed_RNA"/>
</dbReference>
<proteinExistence type="predicted"/>
<evidence type="ECO:0000313" key="2">
    <source>
        <dbReference type="EMBL" id="JAE10846.1"/>
    </source>
</evidence>
<organism evidence="2">
    <name type="scientific">Arundo donax</name>
    <name type="common">Giant reed</name>
    <name type="synonym">Donax arundinaceus</name>
    <dbReference type="NCBI Taxonomy" id="35708"/>
    <lineage>
        <taxon>Eukaryota</taxon>
        <taxon>Viridiplantae</taxon>
        <taxon>Streptophyta</taxon>
        <taxon>Embryophyta</taxon>
        <taxon>Tracheophyta</taxon>
        <taxon>Spermatophyta</taxon>
        <taxon>Magnoliopsida</taxon>
        <taxon>Liliopsida</taxon>
        <taxon>Poales</taxon>
        <taxon>Poaceae</taxon>
        <taxon>PACMAD clade</taxon>
        <taxon>Arundinoideae</taxon>
        <taxon>Arundineae</taxon>
        <taxon>Arundo</taxon>
    </lineage>
</organism>
<accession>A0A0A9FL33</accession>
<feature type="region of interest" description="Disordered" evidence="1">
    <location>
        <begin position="1"/>
        <end position="22"/>
    </location>
</feature>
<feature type="compositionally biased region" description="Basic and acidic residues" evidence="1">
    <location>
        <begin position="11"/>
        <end position="22"/>
    </location>
</feature>
<reference evidence="2" key="1">
    <citation type="submission" date="2014-09" db="EMBL/GenBank/DDBJ databases">
        <authorList>
            <person name="Magalhaes I.L.F."/>
            <person name="Oliveira U."/>
            <person name="Santos F.R."/>
            <person name="Vidigal T.H.D.A."/>
            <person name="Brescovit A.D."/>
            <person name="Santos A.J."/>
        </authorList>
    </citation>
    <scope>NUCLEOTIDE SEQUENCE</scope>
    <source>
        <tissue evidence="2">Shoot tissue taken approximately 20 cm above the soil surface</tissue>
    </source>
</reference>
<dbReference type="AlphaFoldDB" id="A0A0A9FL33"/>
<sequence>MSPGIIRSRTRGKETRASLQEK</sequence>
<evidence type="ECO:0000256" key="1">
    <source>
        <dbReference type="SAM" id="MobiDB-lite"/>
    </source>
</evidence>
<reference evidence="2" key="2">
    <citation type="journal article" date="2015" name="Data Brief">
        <title>Shoot transcriptome of the giant reed, Arundo donax.</title>
        <authorList>
            <person name="Barrero R.A."/>
            <person name="Guerrero F.D."/>
            <person name="Moolhuijzen P."/>
            <person name="Goolsby J.A."/>
            <person name="Tidwell J."/>
            <person name="Bellgard S.E."/>
            <person name="Bellgard M.I."/>
        </authorList>
    </citation>
    <scope>NUCLEOTIDE SEQUENCE</scope>
    <source>
        <tissue evidence="2">Shoot tissue taken approximately 20 cm above the soil surface</tissue>
    </source>
</reference>
<protein>
    <submittedName>
        <fullName evidence="2">Uncharacterized protein</fullName>
    </submittedName>
</protein>